<dbReference type="InterPro" id="IPR036390">
    <property type="entry name" value="WH_DNA-bd_sf"/>
</dbReference>
<feature type="domain" description="3H" evidence="2">
    <location>
        <begin position="71"/>
        <end position="167"/>
    </location>
</feature>
<reference evidence="6 7" key="1">
    <citation type="submission" date="2019-11" db="EMBL/GenBank/DDBJ databases">
        <authorList>
            <person name="Ren C."/>
            <person name="Wang H."/>
            <person name="Xu Y."/>
        </authorList>
    </citation>
    <scope>NUCLEOTIDE SEQUENCE [LARGE SCALE GENOMIC DNA]</scope>
    <source>
        <strain evidence="7">JNU-WLY1368</strain>
        <strain evidence="4 6">LBM 19010</strain>
    </source>
</reference>
<evidence type="ECO:0000259" key="2">
    <source>
        <dbReference type="Pfam" id="PF02829"/>
    </source>
</evidence>
<keyword evidence="1" id="KW-0479">Metal-binding</keyword>
<proteinExistence type="predicted"/>
<accession>A0A859DNS8</accession>
<dbReference type="EMBL" id="CP046051">
    <property type="protein sequence ID" value="QKN23376.1"/>
    <property type="molecule type" value="Genomic_DNA"/>
</dbReference>
<dbReference type="Gene3D" id="3.30.1340.20">
    <property type="entry name" value="3H domain"/>
    <property type="match status" value="1"/>
</dbReference>
<dbReference type="InterPro" id="IPR036388">
    <property type="entry name" value="WH-like_DNA-bd_sf"/>
</dbReference>
<dbReference type="PIRSF" id="PIRSF037847">
    <property type="entry name" value="NiaR"/>
    <property type="match status" value="1"/>
</dbReference>
<dbReference type="Pfam" id="PF08279">
    <property type="entry name" value="HTH_11"/>
    <property type="match status" value="1"/>
</dbReference>
<keyword evidence="1" id="KW-0533">Nickel</keyword>
<evidence type="ECO:0000313" key="4">
    <source>
        <dbReference type="EMBL" id="QKN23376.1"/>
    </source>
</evidence>
<dbReference type="InterPro" id="IPR026043">
    <property type="entry name" value="NadR"/>
</dbReference>
<feature type="binding site" evidence="1">
    <location>
        <position position="142"/>
    </location>
    <ligand>
        <name>Ni(2+)</name>
        <dbReference type="ChEBI" id="CHEBI:49786"/>
    </ligand>
</feature>
<evidence type="ECO:0000313" key="5">
    <source>
        <dbReference type="EMBL" id="QKO29945.1"/>
    </source>
</evidence>
<feature type="binding site" evidence="1">
    <location>
        <position position="83"/>
    </location>
    <ligand>
        <name>Ni(2+)</name>
        <dbReference type="ChEBI" id="CHEBI:49786"/>
    </ligand>
</feature>
<evidence type="ECO:0000313" key="7">
    <source>
        <dbReference type="Proteomes" id="UP000509623"/>
    </source>
</evidence>
<reference evidence="5" key="3">
    <citation type="journal article" date="2022" name="Int. J. Syst. Evol. Microbiol.">
        <title>Caproicibacterium lactatifermentans sp. nov., isolated from pit clay used for the production of Chinese strong aroma-type liquor.</title>
        <authorList>
            <person name="Wang H."/>
            <person name="Gu Y."/>
            <person name="Zhao D."/>
            <person name="Qiao Z."/>
            <person name="Zheng J."/>
            <person name="Gao J."/>
            <person name="Ren C."/>
            <person name="Xu Y."/>
        </authorList>
    </citation>
    <scope>NUCLEOTIDE SEQUENCE</scope>
    <source>
        <strain evidence="5">JNU-WLY1368</strain>
    </source>
</reference>
<dbReference type="InterPro" id="IPR004173">
    <property type="entry name" value="3H_domain"/>
</dbReference>
<feature type="domain" description="Helix-turn-helix type 11" evidence="3">
    <location>
        <begin position="6"/>
        <end position="58"/>
    </location>
</feature>
<evidence type="ECO:0000313" key="6">
    <source>
        <dbReference type="Proteomes" id="UP000501316"/>
    </source>
</evidence>
<dbReference type="AlphaFoldDB" id="A0A859DNS8"/>
<dbReference type="SUPFAM" id="SSF75500">
    <property type="entry name" value="Putative transcriptional regulator TM1602, C-terminal domain"/>
    <property type="match status" value="1"/>
</dbReference>
<dbReference type="InterPro" id="IPR013196">
    <property type="entry name" value="HTH_11"/>
</dbReference>
<dbReference type="Proteomes" id="UP000501316">
    <property type="component" value="Chromosome"/>
</dbReference>
<dbReference type="EMBL" id="CP046161">
    <property type="protein sequence ID" value="QKO29945.1"/>
    <property type="molecule type" value="Genomic_DNA"/>
</dbReference>
<dbReference type="PANTHER" id="PTHR40068">
    <property type="entry name" value="TRANSCRIPTION REPRESSOR NIAR-RELATED"/>
    <property type="match status" value="1"/>
</dbReference>
<protein>
    <submittedName>
        <fullName evidence="4">HTH domain-containing protein</fullName>
    </submittedName>
</protein>
<dbReference type="SUPFAM" id="SSF46785">
    <property type="entry name" value="Winged helix' DNA-binding domain"/>
    <property type="match status" value="1"/>
</dbReference>
<feature type="binding site" evidence="1">
    <location>
        <position position="144"/>
    </location>
    <ligand>
        <name>Ni(2+)</name>
        <dbReference type="ChEBI" id="CHEBI:49786"/>
    </ligand>
</feature>
<dbReference type="InterPro" id="IPR035922">
    <property type="entry name" value="3H_dom_sf"/>
</dbReference>
<feature type="binding site" evidence="1">
    <location>
        <position position="75"/>
    </location>
    <ligand>
        <name>Ni(2+)</name>
        <dbReference type="ChEBI" id="CHEBI:49786"/>
    </ligand>
</feature>
<reference evidence="5" key="2">
    <citation type="journal article" date="2021" name="Appl. Environ. Microbiol.">
        <title>Adaptability of a Caproate-Producing Bacterium Contributes to Its Dominance in an Anaerobic Fermentation System.</title>
        <authorList>
            <person name="Wang H."/>
            <person name="Gu Y."/>
            <person name="Zhou W."/>
            <person name="Zhao D."/>
            <person name="Qiao Z."/>
            <person name="Zheng J."/>
            <person name="Gao J."/>
            <person name="Chen X."/>
            <person name="Ren C."/>
            <person name="Xu Y."/>
        </authorList>
    </citation>
    <scope>NUCLEOTIDE SEQUENCE</scope>
    <source>
        <strain evidence="5">JNU-WLY1368</strain>
    </source>
</reference>
<gene>
    <name evidence="4" type="ORF">GJQ69_02020</name>
    <name evidence="5" type="ORF">GKP14_02340</name>
</gene>
<dbReference type="Proteomes" id="UP000509623">
    <property type="component" value="Chromosome"/>
</dbReference>
<dbReference type="PANTHER" id="PTHR40068:SF1">
    <property type="entry name" value="TRANSCRIPTION REPRESSOR NIAR-RELATED"/>
    <property type="match status" value="1"/>
</dbReference>
<organism evidence="4 6">
    <name type="scientific">Caproicibacterium lactatifermentans</name>
    <dbReference type="NCBI Taxonomy" id="2666138"/>
    <lineage>
        <taxon>Bacteria</taxon>
        <taxon>Bacillati</taxon>
        <taxon>Bacillota</taxon>
        <taxon>Clostridia</taxon>
        <taxon>Eubacteriales</taxon>
        <taxon>Oscillospiraceae</taxon>
        <taxon>Caproicibacterium</taxon>
    </lineage>
</organism>
<sequence length="170" mass="18590">MNAKERRSAIVHLLQGAEKPVSASALAETFSVSRQVIVGDIALLRAGGADISATPRGYTTRRPAEGLVRQIACRHDTVQTQAELLAIVDQGCTVLDVIVEHPIYGQLTGPLQISCRYEVQQFMQRCAQSDAQLLSNLTDGIHLHTLACPDEAAFERVQTALHRLHILLDE</sequence>
<keyword evidence="7" id="KW-1185">Reference proteome</keyword>
<name>A0A859DNS8_9FIRM</name>
<evidence type="ECO:0000256" key="1">
    <source>
        <dbReference type="PIRSR" id="PIRSR037847-1"/>
    </source>
</evidence>
<dbReference type="Pfam" id="PF02829">
    <property type="entry name" value="3H"/>
    <property type="match status" value="1"/>
</dbReference>
<dbReference type="Gene3D" id="1.10.10.10">
    <property type="entry name" value="Winged helix-like DNA-binding domain superfamily/Winged helix DNA-binding domain"/>
    <property type="match status" value="1"/>
</dbReference>
<dbReference type="KEGG" id="clf:GJQ69_02020"/>
<dbReference type="RefSeq" id="WP_086036469.1">
    <property type="nucleotide sequence ID" value="NZ_CP046051.1"/>
</dbReference>
<evidence type="ECO:0000259" key="3">
    <source>
        <dbReference type="Pfam" id="PF08279"/>
    </source>
</evidence>
<dbReference type="GO" id="GO:0046872">
    <property type="term" value="F:metal ion binding"/>
    <property type="evidence" value="ECO:0007669"/>
    <property type="project" value="UniProtKB-KW"/>
</dbReference>